<proteinExistence type="predicted"/>
<keyword evidence="1" id="KW-0472">Membrane</keyword>
<gene>
    <name evidence="2" type="ORF">NMK71_00090</name>
</gene>
<dbReference type="Proteomes" id="UP001152599">
    <property type="component" value="Unassembled WGS sequence"/>
</dbReference>
<feature type="transmembrane region" description="Helical" evidence="1">
    <location>
        <begin position="131"/>
        <end position="152"/>
    </location>
</feature>
<keyword evidence="3" id="KW-1185">Reference proteome</keyword>
<reference evidence="2" key="1">
    <citation type="submission" date="2022-07" db="EMBL/GenBank/DDBJ databases">
        <title>Description and genome-wide analysis of Profundicola chukchiensis gen. nov., sp. nov., marine bacteria isolated from bottom sediments of the Chukchi Sea.</title>
        <authorList>
            <person name="Romanenko L."/>
            <person name="Otstavnykh N."/>
            <person name="Kurilenko V."/>
            <person name="Eremeev V."/>
            <person name="Velansky P."/>
            <person name="Mikhailov V."/>
            <person name="Isaeva M."/>
        </authorList>
    </citation>
    <scope>NUCLEOTIDE SEQUENCE</scope>
    <source>
        <strain evidence="2">KMM 9713</strain>
    </source>
</reference>
<feature type="transmembrane region" description="Helical" evidence="1">
    <location>
        <begin position="39"/>
        <end position="56"/>
    </location>
</feature>
<evidence type="ECO:0000313" key="3">
    <source>
        <dbReference type="Proteomes" id="UP001152599"/>
    </source>
</evidence>
<dbReference type="InterPro" id="IPR049458">
    <property type="entry name" value="EpsG-like"/>
</dbReference>
<evidence type="ECO:0000256" key="1">
    <source>
        <dbReference type="SAM" id="Phobius"/>
    </source>
</evidence>
<dbReference type="EMBL" id="JANCMU010000001">
    <property type="protein sequence ID" value="MDG4944801.1"/>
    <property type="molecule type" value="Genomic_DNA"/>
</dbReference>
<feature type="transmembrane region" description="Helical" evidence="1">
    <location>
        <begin position="311"/>
        <end position="328"/>
    </location>
</feature>
<accession>A0A9X4MYT5</accession>
<feature type="transmembrane region" description="Helical" evidence="1">
    <location>
        <begin position="172"/>
        <end position="193"/>
    </location>
</feature>
<name>A0A9X4MYT5_9FLAO</name>
<feature type="transmembrane region" description="Helical" evidence="1">
    <location>
        <begin position="15"/>
        <end position="32"/>
    </location>
</feature>
<keyword evidence="1" id="KW-0812">Transmembrane</keyword>
<dbReference type="AlphaFoldDB" id="A0A9X4MYT5"/>
<feature type="transmembrane region" description="Helical" evidence="1">
    <location>
        <begin position="284"/>
        <end position="305"/>
    </location>
</feature>
<feature type="transmembrane region" description="Helical" evidence="1">
    <location>
        <begin position="205"/>
        <end position="228"/>
    </location>
</feature>
<feature type="transmembrane region" description="Helical" evidence="1">
    <location>
        <begin position="99"/>
        <end position="119"/>
    </location>
</feature>
<sequence>MQNTDLIPHYVYEELYNWLVLIILLIFFLKSFGAKPNNLQLLGYIFLIFSIFYIGYRPFGSTMGDMGSYSRRFKELQAGATRDIDSDLLFYYFSKVTSYFLSVKNYFLVIAAIYVLPLYKFSSRNLKENWVFIFIALCASFSFWTYGTNGIRNGMATSLFILAFAYYNNKRIMWSILFLSFSMHNSMIIPIAAYGITFFINKPKFFLFIWGAAIPLSLLGGVFFQSIFSTLGFEERTAGYLTGGEQFQEQFSATGFRWDFILYSFVPVYAGYFYIVNMKIKDKMYYSLFGTYAIANAVWILVIRANFSNRFAYLSWFLMAIVIFYPLYRYKMFKNQYTIAALIMLAYFSFTFFMNVIL</sequence>
<comment type="caution">
    <text evidence="2">The sequence shown here is derived from an EMBL/GenBank/DDBJ whole genome shotgun (WGS) entry which is preliminary data.</text>
</comment>
<feature type="transmembrane region" description="Helical" evidence="1">
    <location>
        <begin position="337"/>
        <end position="357"/>
    </location>
</feature>
<dbReference type="Pfam" id="PF14897">
    <property type="entry name" value="EpsG"/>
    <property type="match status" value="1"/>
</dbReference>
<protein>
    <submittedName>
        <fullName evidence="2">EpsG family protein</fullName>
    </submittedName>
</protein>
<feature type="transmembrane region" description="Helical" evidence="1">
    <location>
        <begin position="260"/>
        <end position="277"/>
    </location>
</feature>
<organism evidence="2 3">
    <name type="scientific">Profundicola chukchiensis</name>
    <dbReference type="NCBI Taxonomy" id="2961959"/>
    <lineage>
        <taxon>Bacteria</taxon>
        <taxon>Pseudomonadati</taxon>
        <taxon>Bacteroidota</taxon>
        <taxon>Flavobacteriia</taxon>
        <taxon>Flavobacteriales</taxon>
        <taxon>Weeksellaceae</taxon>
        <taxon>Profundicola</taxon>
    </lineage>
</organism>
<keyword evidence="1" id="KW-1133">Transmembrane helix</keyword>
<evidence type="ECO:0000313" key="2">
    <source>
        <dbReference type="EMBL" id="MDG4944801.1"/>
    </source>
</evidence>
<dbReference type="RefSeq" id="WP_304419550.1">
    <property type="nucleotide sequence ID" value="NZ_JANCMU010000001.1"/>
</dbReference>